<dbReference type="HOGENOM" id="CLU_948875_0_0_9"/>
<evidence type="ECO:0000259" key="1">
    <source>
        <dbReference type="SMART" id="SM00635"/>
    </source>
</evidence>
<sequence length="293" mass="32661">MAREKSYWMGMIGLLFVLALILCGPQKVEAAKIGLNAKRATVYVDQTVTLKMEGTKKKVSYSSEDTSVATVSKKGTVYGKKPGKTTVTAKVGNQEYSCKVTVVKVTEKTYNYWISKMAQEGEQAGITEDLNDYEWSWRETEVGQTCSMMPLYTEEGIRYIAADLNGDGTLDWMLFDGSYIYVFTVHDNKVKTAAVIRGAVDFDMPPEVSYQESTGTFTVSQMLEARTSGMMVLKLKDGVCEQVTTLHDSVGQMEADGSVPHYYFKNGKQTTEQEYMADNQKYCQGGEAFIWGP</sequence>
<dbReference type="Proteomes" id="UP000003100">
    <property type="component" value="Unassembled WGS sequence"/>
</dbReference>
<name>C0CPW9_BLAHS</name>
<dbReference type="InterPro" id="IPR003343">
    <property type="entry name" value="Big_2"/>
</dbReference>
<dbReference type="eggNOG" id="ENOG50339ZJ">
    <property type="taxonomic scope" value="Bacteria"/>
</dbReference>
<gene>
    <name evidence="2" type="ORF">RUMHYD_02921</name>
</gene>
<dbReference type="PATRIC" id="fig|476272.21.peg.1055"/>
<dbReference type="EMBL" id="ACBZ01000160">
    <property type="protein sequence ID" value="EEG48163.1"/>
    <property type="molecule type" value="Genomic_DNA"/>
</dbReference>
<evidence type="ECO:0000313" key="3">
    <source>
        <dbReference type="Proteomes" id="UP000003100"/>
    </source>
</evidence>
<dbReference type="RefSeq" id="WP_005950681.1">
    <property type="nucleotide sequence ID" value="NZ_CP136423.1"/>
</dbReference>
<reference evidence="2 3" key="2">
    <citation type="submission" date="2009-02" db="EMBL/GenBank/DDBJ databases">
        <title>Draft genome sequence of Blautia hydrogenotrophica DSM 10507 (Ruminococcus hydrogenotrophicus DSM 10507).</title>
        <authorList>
            <person name="Sudarsanam P."/>
            <person name="Ley R."/>
            <person name="Guruge J."/>
            <person name="Turnbaugh P.J."/>
            <person name="Mahowald M."/>
            <person name="Liep D."/>
            <person name="Gordon J."/>
        </authorList>
    </citation>
    <scope>NUCLEOTIDE SEQUENCE [LARGE SCALE GENOMIC DNA]</scope>
    <source>
        <strain evidence="3">DSM 10507 / JCM 14656 / S5a33</strain>
    </source>
</reference>
<dbReference type="InterPro" id="IPR008964">
    <property type="entry name" value="Invasin/intimin_cell_adhesion"/>
</dbReference>
<reference evidence="2 3" key="1">
    <citation type="submission" date="2009-01" db="EMBL/GenBank/DDBJ databases">
        <authorList>
            <person name="Fulton L."/>
            <person name="Clifton S."/>
            <person name="Fulton B."/>
            <person name="Xu J."/>
            <person name="Minx P."/>
            <person name="Pepin K.H."/>
            <person name="Johnson M."/>
            <person name="Bhonagiri V."/>
            <person name="Nash W.E."/>
            <person name="Mardis E.R."/>
            <person name="Wilson R.K."/>
        </authorList>
    </citation>
    <scope>NUCLEOTIDE SEQUENCE [LARGE SCALE GENOMIC DNA]</scope>
    <source>
        <strain evidence="3">DSM 10507 / JCM 14656 / S5a33</strain>
    </source>
</reference>
<dbReference type="GeneID" id="86822530"/>
<accession>C0CPW9</accession>
<organism evidence="2 3">
    <name type="scientific">Blautia hydrogenotrophica (strain DSM 10507 / JCM 14656 / S5a33)</name>
    <name type="common">Ruminococcus hydrogenotrophicus</name>
    <dbReference type="NCBI Taxonomy" id="476272"/>
    <lineage>
        <taxon>Bacteria</taxon>
        <taxon>Bacillati</taxon>
        <taxon>Bacillota</taxon>
        <taxon>Clostridia</taxon>
        <taxon>Lachnospirales</taxon>
        <taxon>Lachnospiraceae</taxon>
        <taxon>Blautia</taxon>
    </lineage>
</organism>
<dbReference type="AlphaFoldDB" id="C0CPW9"/>
<feature type="domain" description="BIG2" evidence="1">
    <location>
        <begin position="29"/>
        <end position="101"/>
    </location>
</feature>
<proteinExistence type="predicted"/>
<dbReference type="Pfam" id="PF02368">
    <property type="entry name" value="Big_2"/>
    <property type="match status" value="1"/>
</dbReference>
<protein>
    <recommendedName>
        <fullName evidence="1">BIG2 domain-containing protein</fullName>
    </recommendedName>
</protein>
<dbReference type="SMART" id="SM00635">
    <property type="entry name" value="BID_2"/>
    <property type="match status" value="1"/>
</dbReference>
<dbReference type="SUPFAM" id="SSF49373">
    <property type="entry name" value="Invasin/intimin cell-adhesion fragments"/>
    <property type="match status" value="1"/>
</dbReference>
<evidence type="ECO:0000313" key="2">
    <source>
        <dbReference type="EMBL" id="EEG48163.1"/>
    </source>
</evidence>
<dbReference type="Gene3D" id="2.60.40.1080">
    <property type="match status" value="1"/>
</dbReference>
<comment type="caution">
    <text evidence="2">The sequence shown here is derived from an EMBL/GenBank/DDBJ whole genome shotgun (WGS) entry which is preliminary data.</text>
</comment>
<keyword evidence="3" id="KW-1185">Reference proteome</keyword>